<dbReference type="InterPro" id="IPR002889">
    <property type="entry name" value="WSC_carb-bd"/>
</dbReference>
<feature type="region of interest" description="Disordered" evidence="1">
    <location>
        <begin position="168"/>
        <end position="235"/>
    </location>
</feature>
<keyword evidence="2" id="KW-1133">Transmembrane helix</keyword>
<dbReference type="Proteomes" id="UP000019473">
    <property type="component" value="Unassembled WGS sequence"/>
</dbReference>
<sequence length="423" mass="44281">MVVSMFPGSSWTARFLYTAVFSLWLSQGHGLDISYCSSENNAGSYPSFYSEFQSNGLCQTHCQGSYAFAVLQGYYCWCSNYIPTQQESTYNCNQVCPGFGSEWCGSTSDGLYGYYLLSAGVPLGTSGSGSSTASSTSSTPSQSTSPPVSIETSTFASSFLLDTGSATSSRSSSTWPVSPSSSVVTPGPSQSSSEASIVTWSTDTSSTSTSSLPTSIPPPSPTILPPSSSTPAPTEVYTSVTTVTGEVRTVVVTPSPKASTDATLGQSSTGEGGGVSTGKVVGIVLGVALGIGILIGIAVYLWFRRRHNRVQEQAQPEAAFVPRTGDSSPPNIVPSRQVSQMSTAGLLGSKVPRINTSMGILGGDLRSADPVIPSATASDRRSLGTDQRLNPYALYMSEQGRVSNVSLQDNQDYSRQLRVANPD</sequence>
<feature type="compositionally biased region" description="Low complexity" evidence="1">
    <location>
        <begin position="225"/>
        <end position="235"/>
    </location>
</feature>
<dbReference type="RefSeq" id="XP_007755584.1">
    <property type="nucleotide sequence ID" value="XM_007757394.1"/>
</dbReference>
<protein>
    <recommendedName>
        <fullName evidence="4">WSC domain-containing protein</fullName>
    </recommendedName>
</protein>
<name>W9WD57_9EURO</name>
<dbReference type="OrthoDB" id="2537459at2759"/>
<evidence type="ECO:0000256" key="3">
    <source>
        <dbReference type="SAM" id="SignalP"/>
    </source>
</evidence>
<dbReference type="VEuPathDB" id="FungiDB:A1O7_03373"/>
<evidence type="ECO:0000259" key="4">
    <source>
        <dbReference type="PROSITE" id="PS51212"/>
    </source>
</evidence>
<dbReference type="GeneID" id="19177969"/>
<dbReference type="AlphaFoldDB" id="W9WD57"/>
<dbReference type="EMBL" id="AMGW01000002">
    <property type="protein sequence ID" value="EXJ62930.1"/>
    <property type="molecule type" value="Genomic_DNA"/>
</dbReference>
<evidence type="ECO:0000313" key="5">
    <source>
        <dbReference type="EMBL" id="EXJ62930.1"/>
    </source>
</evidence>
<gene>
    <name evidence="5" type="ORF">A1O7_03373</name>
</gene>
<organism evidence="5 6">
    <name type="scientific">Cladophialophora yegresii CBS 114405</name>
    <dbReference type="NCBI Taxonomy" id="1182544"/>
    <lineage>
        <taxon>Eukaryota</taxon>
        <taxon>Fungi</taxon>
        <taxon>Dikarya</taxon>
        <taxon>Ascomycota</taxon>
        <taxon>Pezizomycotina</taxon>
        <taxon>Eurotiomycetes</taxon>
        <taxon>Chaetothyriomycetidae</taxon>
        <taxon>Chaetothyriales</taxon>
        <taxon>Herpotrichiellaceae</taxon>
        <taxon>Cladophialophora</taxon>
    </lineage>
</organism>
<evidence type="ECO:0000256" key="1">
    <source>
        <dbReference type="SAM" id="MobiDB-lite"/>
    </source>
</evidence>
<dbReference type="Pfam" id="PF01822">
    <property type="entry name" value="WSC"/>
    <property type="match status" value="1"/>
</dbReference>
<comment type="caution">
    <text evidence="5">The sequence shown here is derived from an EMBL/GenBank/DDBJ whole genome shotgun (WGS) entry which is preliminary data.</text>
</comment>
<dbReference type="STRING" id="1182544.W9WD57"/>
<reference evidence="5 6" key="1">
    <citation type="submission" date="2013-03" db="EMBL/GenBank/DDBJ databases">
        <title>The Genome Sequence of Cladophialophora yegresii CBS 114405.</title>
        <authorList>
            <consortium name="The Broad Institute Genomics Platform"/>
            <person name="Cuomo C."/>
            <person name="de Hoog S."/>
            <person name="Gorbushina A."/>
            <person name="Walker B."/>
            <person name="Young S.K."/>
            <person name="Zeng Q."/>
            <person name="Gargeya S."/>
            <person name="Fitzgerald M."/>
            <person name="Haas B."/>
            <person name="Abouelleil A."/>
            <person name="Allen A.W."/>
            <person name="Alvarado L."/>
            <person name="Arachchi H.M."/>
            <person name="Berlin A.M."/>
            <person name="Chapman S.B."/>
            <person name="Gainer-Dewar J."/>
            <person name="Goldberg J."/>
            <person name="Griggs A."/>
            <person name="Gujja S."/>
            <person name="Hansen M."/>
            <person name="Howarth C."/>
            <person name="Imamovic A."/>
            <person name="Ireland A."/>
            <person name="Larimer J."/>
            <person name="McCowan C."/>
            <person name="Murphy C."/>
            <person name="Pearson M."/>
            <person name="Poon T.W."/>
            <person name="Priest M."/>
            <person name="Roberts A."/>
            <person name="Saif S."/>
            <person name="Shea T."/>
            <person name="Sisk P."/>
            <person name="Sykes S."/>
            <person name="Wortman J."/>
            <person name="Nusbaum C."/>
            <person name="Birren B."/>
        </authorList>
    </citation>
    <scope>NUCLEOTIDE SEQUENCE [LARGE SCALE GENOMIC DNA]</scope>
    <source>
        <strain evidence="5 6">CBS 114405</strain>
    </source>
</reference>
<feature type="domain" description="WSC" evidence="4">
    <location>
        <begin position="30"/>
        <end position="118"/>
    </location>
</feature>
<feature type="chain" id="PRO_5004931113" description="WSC domain-containing protein" evidence="3">
    <location>
        <begin position="31"/>
        <end position="423"/>
    </location>
</feature>
<keyword evidence="2" id="KW-0812">Transmembrane</keyword>
<keyword evidence="6" id="KW-1185">Reference proteome</keyword>
<proteinExistence type="predicted"/>
<feature type="region of interest" description="Disordered" evidence="1">
    <location>
        <begin position="128"/>
        <end position="150"/>
    </location>
</feature>
<dbReference type="PANTHER" id="PTHR16861:SF4">
    <property type="entry name" value="SH3 DOMAIN PROTEIN (AFU_ORTHOLOGUE AFUA_1G13610)"/>
    <property type="match status" value="1"/>
</dbReference>
<dbReference type="PROSITE" id="PS51212">
    <property type="entry name" value="WSC"/>
    <property type="match status" value="1"/>
</dbReference>
<feature type="compositionally biased region" description="Low complexity" evidence="1">
    <location>
        <begin position="168"/>
        <end position="214"/>
    </location>
</feature>
<dbReference type="eggNOG" id="KOG4157">
    <property type="taxonomic scope" value="Eukaryota"/>
</dbReference>
<feature type="signal peptide" evidence="3">
    <location>
        <begin position="1"/>
        <end position="30"/>
    </location>
</feature>
<dbReference type="CDD" id="cd12841">
    <property type="entry name" value="TM_EphA1"/>
    <property type="match status" value="1"/>
</dbReference>
<keyword evidence="2" id="KW-0472">Membrane</keyword>
<evidence type="ECO:0000256" key="2">
    <source>
        <dbReference type="SAM" id="Phobius"/>
    </source>
</evidence>
<feature type="compositionally biased region" description="Pro residues" evidence="1">
    <location>
        <begin position="215"/>
        <end position="224"/>
    </location>
</feature>
<feature type="transmembrane region" description="Helical" evidence="2">
    <location>
        <begin position="280"/>
        <end position="303"/>
    </location>
</feature>
<accession>W9WD57</accession>
<keyword evidence="3" id="KW-0732">Signal</keyword>
<evidence type="ECO:0000313" key="6">
    <source>
        <dbReference type="Proteomes" id="UP000019473"/>
    </source>
</evidence>
<dbReference type="PANTHER" id="PTHR16861">
    <property type="entry name" value="GLYCOPROTEIN 38"/>
    <property type="match status" value="1"/>
</dbReference>
<feature type="region of interest" description="Disordered" evidence="1">
    <location>
        <begin position="252"/>
        <end position="273"/>
    </location>
</feature>
<feature type="compositionally biased region" description="Low complexity" evidence="1">
    <location>
        <begin position="128"/>
        <end position="149"/>
    </location>
</feature>
<dbReference type="HOGENOM" id="CLU_024893_2_0_1"/>